<evidence type="ECO:0008006" key="3">
    <source>
        <dbReference type="Google" id="ProtNLM"/>
    </source>
</evidence>
<feature type="transmembrane region" description="Helical" evidence="1">
    <location>
        <begin position="114"/>
        <end position="133"/>
    </location>
</feature>
<proteinExistence type="predicted"/>
<evidence type="ECO:0000313" key="2">
    <source>
        <dbReference type="EMBL" id="GAG93402.1"/>
    </source>
</evidence>
<feature type="transmembrane region" description="Helical" evidence="1">
    <location>
        <begin position="12"/>
        <end position="31"/>
    </location>
</feature>
<keyword evidence="1" id="KW-1133">Transmembrane helix</keyword>
<name>X1CK49_9ZZZZ</name>
<dbReference type="EMBL" id="BART01026150">
    <property type="protein sequence ID" value="GAG93402.1"/>
    <property type="molecule type" value="Genomic_DNA"/>
</dbReference>
<reference evidence="2" key="1">
    <citation type="journal article" date="2014" name="Front. Microbiol.">
        <title>High frequency of phylogenetically diverse reductive dehalogenase-homologous genes in deep subseafloor sedimentary metagenomes.</title>
        <authorList>
            <person name="Kawai M."/>
            <person name="Futagami T."/>
            <person name="Toyoda A."/>
            <person name="Takaki Y."/>
            <person name="Nishi S."/>
            <person name="Hori S."/>
            <person name="Arai W."/>
            <person name="Tsubouchi T."/>
            <person name="Morono Y."/>
            <person name="Uchiyama I."/>
            <person name="Ito T."/>
            <person name="Fujiyama A."/>
            <person name="Inagaki F."/>
            <person name="Takami H."/>
        </authorList>
    </citation>
    <scope>NUCLEOTIDE SEQUENCE</scope>
    <source>
        <strain evidence="2">Expedition CK06-06</strain>
    </source>
</reference>
<comment type="caution">
    <text evidence="2">The sequence shown here is derived from an EMBL/GenBank/DDBJ whole genome shotgun (WGS) entry which is preliminary data.</text>
</comment>
<evidence type="ECO:0000256" key="1">
    <source>
        <dbReference type="SAM" id="Phobius"/>
    </source>
</evidence>
<keyword evidence="1" id="KW-0472">Membrane</keyword>
<feature type="transmembrane region" description="Helical" evidence="1">
    <location>
        <begin position="145"/>
        <end position="164"/>
    </location>
</feature>
<accession>X1CK49</accession>
<dbReference type="AlphaFoldDB" id="X1CK49"/>
<protein>
    <recommendedName>
        <fullName evidence="3">Holin of 3TMs, for gene-transfer release</fullName>
    </recommendedName>
</protein>
<organism evidence="2">
    <name type="scientific">marine sediment metagenome</name>
    <dbReference type="NCBI Taxonomy" id="412755"/>
    <lineage>
        <taxon>unclassified sequences</taxon>
        <taxon>metagenomes</taxon>
        <taxon>ecological metagenomes</taxon>
    </lineage>
</organism>
<sequence>MDWKDVGKKLFILGAPILGMALGGPLGGIAAKAAVGMISKKLGIAKETVTPEIINDAITNPASLLKLREIEIEGKIELQRLLNEENEQFLKDVQNARNREVEITKITGKRDINLYILAWCVVIGFFAMTGMMYFKPIPTESIGPINQLFGALAAGFGLVLGYFFGSSKSSKEKTELLVKP</sequence>
<keyword evidence="1" id="KW-0812">Transmembrane</keyword>
<gene>
    <name evidence="2" type="ORF">S01H4_46733</name>
</gene>